<gene>
    <name evidence="2" type="ORF">EVAR_53868_1</name>
</gene>
<feature type="region of interest" description="Disordered" evidence="1">
    <location>
        <begin position="68"/>
        <end position="96"/>
    </location>
</feature>
<evidence type="ECO:0000313" key="3">
    <source>
        <dbReference type="Proteomes" id="UP000299102"/>
    </source>
</evidence>
<sequence length="127" mass="13381">MIHCTETIRLQDGFWFRAGGDRSLTQSRSQKIDAPTFRGCTGAGRAGPGDIVKRTAFTSAQLNFDFDDSPQTAPSFRSNSGREITARCGTDQSINQTSDRSINNLATGALTHGSASAAGVAGINVAI</sequence>
<dbReference type="EMBL" id="BGZK01000831">
    <property type="protein sequence ID" value="GBP62090.1"/>
    <property type="molecule type" value="Genomic_DNA"/>
</dbReference>
<accession>A0A4C1XG64</accession>
<dbReference type="AlphaFoldDB" id="A0A4C1XG64"/>
<protein>
    <submittedName>
        <fullName evidence="2">Uncharacterized protein</fullName>
    </submittedName>
</protein>
<dbReference type="Proteomes" id="UP000299102">
    <property type="component" value="Unassembled WGS sequence"/>
</dbReference>
<evidence type="ECO:0000256" key="1">
    <source>
        <dbReference type="SAM" id="MobiDB-lite"/>
    </source>
</evidence>
<organism evidence="2 3">
    <name type="scientific">Eumeta variegata</name>
    <name type="common">Bagworm moth</name>
    <name type="synonym">Eumeta japonica</name>
    <dbReference type="NCBI Taxonomy" id="151549"/>
    <lineage>
        <taxon>Eukaryota</taxon>
        <taxon>Metazoa</taxon>
        <taxon>Ecdysozoa</taxon>
        <taxon>Arthropoda</taxon>
        <taxon>Hexapoda</taxon>
        <taxon>Insecta</taxon>
        <taxon>Pterygota</taxon>
        <taxon>Neoptera</taxon>
        <taxon>Endopterygota</taxon>
        <taxon>Lepidoptera</taxon>
        <taxon>Glossata</taxon>
        <taxon>Ditrysia</taxon>
        <taxon>Tineoidea</taxon>
        <taxon>Psychidae</taxon>
        <taxon>Oiketicinae</taxon>
        <taxon>Eumeta</taxon>
    </lineage>
</organism>
<feature type="compositionally biased region" description="Polar residues" evidence="1">
    <location>
        <begin position="69"/>
        <end position="82"/>
    </location>
</feature>
<comment type="caution">
    <text evidence="2">The sequence shown here is derived from an EMBL/GenBank/DDBJ whole genome shotgun (WGS) entry which is preliminary data.</text>
</comment>
<keyword evidence="3" id="KW-1185">Reference proteome</keyword>
<proteinExistence type="predicted"/>
<evidence type="ECO:0000313" key="2">
    <source>
        <dbReference type="EMBL" id="GBP62090.1"/>
    </source>
</evidence>
<reference evidence="2 3" key="1">
    <citation type="journal article" date="2019" name="Commun. Biol.">
        <title>The bagworm genome reveals a unique fibroin gene that provides high tensile strength.</title>
        <authorList>
            <person name="Kono N."/>
            <person name="Nakamura H."/>
            <person name="Ohtoshi R."/>
            <person name="Tomita M."/>
            <person name="Numata K."/>
            <person name="Arakawa K."/>
        </authorList>
    </citation>
    <scope>NUCLEOTIDE SEQUENCE [LARGE SCALE GENOMIC DNA]</scope>
</reference>
<name>A0A4C1XG64_EUMVA</name>